<reference evidence="1 2" key="1">
    <citation type="journal article" date="2016" name="Nat. Commun.">
        <title>Thousands of microbial genomes shed light on interconnected biogeochemical processes in an aquifer system.</title>
        <authorList>
            <person name="Anantharaman K."/>
            <person name="Brown C.T."/>
            <person name="Hug L.A."/>
            <person name="Sharon I."/>
            <person name="Castelle C.J."/>
            <person name="Probst A.J."/>
            <person name="Thomas B.C."/>
            <person name="Singh A."/>
            <person name="Wilkins M.J."/>
            <person name="Karaoz U."/>
            <person name="Brodie E.L."/>
            <person name="Williams K.H."/>
            <person name="Hubbard S.S."/>
            <person name="Banfield J.F."/>
        </authorList>
    </citation>
    <scope>NUCLEOTIDE SEQUENCE [LARGE SCALE GENOMIC DNA]</scope>
</reference>
<protein>
    <submittedName>
        <fullName evidence="1">Uncharacterized protein</fullName>
    </submittedName>
</protein>
<organism evidence="1 2">
    <name type="scientific">Candidatus Sungbacteria bacterium RIFCSPHIGHO2_02_FULL_51_29</name>
    <dbReference type="NCBI Taxonomy" id="1802273"/>
    <lineage>
        <taxon>Bacteria</taxon>
        <taxon>Candidatus Sungiibacteriota</taxon>
    </lineage>
</organism>
<dbReference type="AlphaFoldDB" id="A0A1G2KRH0"/>
<evidence type="ECO:0000313" key="2">
    <source>
        <dbReference type="Proteomes" id="UP000177811"/>
    </source>
</evidence>
<proteinExistence type="predicted"/>
<sequence>MTQNALIAQNAGVRWFTNRETVSLVGVAGISGITDAAVGFRIVPVTAKPDQGLVTANVTIAERATTTPPTTSGSTT</sequence>
<comment type="caution">
    <text evidence="1">The sequence shown here is derived from an EMBL/GenBank/DDBJ whole genome shotgun (WGS) entry which is preliminary data.</text>
</comment>
<accession>A0A1G2KRH0</accession>
<dbReference type="Proteomes" id="UP000177811">
    <property type="component" value="Unassembled WGS sequence"/>
</dbReference>
<evidence type="ECO:0000313" key="1">
    <source>
        <dbReference type="EMBL" id="OHA02025.1"/>
    </source>
</evidence>
<dbReference type="EMBL" id="MHQL01000048">
    <property type="protein sequence ID" value="OHA02025.1"/>
    <property type="molecule type" value="Genomic_DNA"/>
</dbReference>
<name>A0A1G2KRH0_9BACT</name>
<gene>
    <name evidence="1" type="ORF">A3C16_05715</name>
</gene>